<evidence type="ECO:0000256" key="1">
    <source>
        <dbReference type="ARBA" id="ARBA00022801"/>
    </source>
</evidence>
<evidence type="ECO:0000259" key="7">
    <source>
        <dbReference type="PROSITE" id="PS51635"/>
    </source>
</evidence>
<dbReference type="InterPro" id="IPR050301">
    <property type="entry name" value="NTE"/>
</dbReference>
<evidence type="ECO:0000256" key="6">
    <source>
        <dbReference type="SAM" id="Phobius"/>
    </source>
</evidence>
<comment type="caution">
    <text evidence="4">Lacks conserved residue(s) required for the propagation of feature annotation.</text>
</comment>
<dbReference type="PANTHER" id="PTHR14226:SF10">
    <property type="entry name" value="TRIACYLGLYCEROL LIPASE 4-RELATED"/>
    <property type="match status" value="1"/>
</dbReference>
<evidence type="ECO:0000256" key="5">
    <source>
        <dbReference type="SAM" id="MobiDB-lite"/>
    </source>
</evidence>
<sequence length="706" mass="79195">MEALQAGDYPHLSSPMARLFVAMVYLFGGLAALLSFRWLLWVALSFVLGILQLLYALYQLSRIIMDISILSTFKIWFKATSFAVSLFSRRPAKRRLEARLNRADSFSQYEVISKNADKQEGNIDAWKQDTSDFPQAELLQRTTEKLRTARETGRLEHLQFLLSGLLKRNHLGIHEEDLYERCTSGTKLVIEEFQQEVEACLWALVDSEVLSLEKKLSFFKKERRSLGQSALCLSGGGSICMYHIGVARALIESGAYKDLRVISGTSGGSITAAMLASKTEQELMRDVFLPTVSTDYHQDGTQAKKGIRWFPPFREQLLRFIRSRVLVDNHEFKRCCEWYYGDMTFAEAYARTRKHVSITVSSSGSNPHRLLLNHISTPHVTLASAVAASCALPGIMSPNKLKAKTADGQIVTFEVDGVDFIDGSILADLPFKRMAALFNVSNFIVSQVNFHVLPFLRKQHHPHKSSLYWQVITFLELDIRSRAQALSKLGLLPTFFGQNVSGVFKQKYHGDVTIVPRFTPAESFGLKAVLNPSVVDMEHYIRGGERAAWAHLNRIRFLMRTETTLRECLARLRANHEGIAAASNGGDRSNAVNEGFSMRSVFSLPSLTQHEARARAHEEDEDEDLDDEDLDDEAGGKAAGVPFARLHSPGTGKSSIAQIAQLKAQLRLSRDQFDTLSAENESLRGMLRDIGQQALHAAQKHSQRKL</sequence>
<name>A0A7S2WPK1_9STRA</name>
<gene>
    <name evidence="8" type="ORF">RMAR1173_LOCUS14352</name>
</gene>
<feature type="transmembrane region" description="Helical" evidence="6">
    <location>
        <begin position="39"/>
        <end position="58"/>
    </location>
</feature>
<dbReference type="PROSITE" id="PS51635">
    <property type="entry name" value="PNPLA"/>
    <property type="match status" value="1"/>
</dbReference>
<feature type="transmembrane region" description="Helical" evidence="6">
    <location>
        <begin position="16"/>
        <end position="34"/>
    </location>
</feature>
<feature type="active site" description="Proton acceptor" evidence="4">
    <location>
        <position position="422"/>
    </location>
</feature>
<keyword evidence="6" id="KW-1133">Transmembrane helix</keyword>
<dbReference type="Pfam" id="PF01734">
    <property type="entry name" value="Patatin"/>
    <property type="match status" value="1"/>
</dbReference>
<dbReference type="SUPFAM" id="SSF52151">
    <property type="entry name" value="FabD/lysophospholipase-like"/>
    <property type="match status" value="1"/>
</dbReference>
<keyword evidence="2 4" id="KW-0442">Lipid degradation</keyword>
<dbReference type="EMBL" id="HBHJ01021694">
    <property type="protein sequence ID" value="CAD9698767.1"/>
    <property type="molecule type" value="Transcribed_RNA"/>
</dbReference>
<dbReference type="GO" id="GO:0004806">
    <property type="term" value="F:triacylglycerol lipase activity"/>
    <property type="evidence" value="ECO:0007669"/>
    <property type="project" value="InterPro"/>
</dbReference>
<keyword evidence="1 4" id="KW-0378">Hydrolase</keyword>
<feature type="domain" description="PNPLA" evidence="7">
    <location>
        <begin position="231"/>
        <end position="435"/>
    </location>
</feature>
<evidence type="ECO:0000313" key="8">
    <source>
        <dbReference type="EMBL" id="CAD9698767.1"/>
    </source>
</evidence>
<dbReference type="AlphaFoldDB" id="A0A7S2WPK1"/>
<dbReference type="InterPro" id="IPR016035">
    <property type="entry name" value="Acyl_Trfase/lysoPLipase"/>
</dbReference>
<evidence type="ECO:0000256" key="2">
    <source>
        <dbReference type="ARBA" id="ARBA00022963"/>
    </source>
</evidence>
<accession>A0A7S2WPK1</accession>
<keyword evidence="3 4" id="KW-0443">Lipid metabolism</keyword>
<dbReference type="InterPro" id="IPR021771">
    <property type="entry name" value="Triacylglycerol_lipase_N"/>
</dbReference>
<evidence type="ECO:0000256" key="4">
    <source>
        <dbReference type="PROSITE-ProRule" id="PRU01161"/>
    </source>
</evidence>
<feature type="region of interest" description="Disordered" evidence="5">
    <location>
        <begin position="609"/>
        <end position="652"/>
    </location>
</feature>
<dbReference type="GO" id="GO:0016042">
    <property type="term" value="P:lipid catabolic process"/>
    <property type="evidence" value="ECO:0007669"/>
    <property type="project" value="UniProtKB-UniRule"/>
</dbReference>
<dbReference type="InterPro" id="IPR002641">
    <property type="entry name" value="PNPLA_dom"/>
</dbReference>
<organism evidence="8">
    <name type="scientific">Rhizochromulina marina</name>
    <dbReference type="NCBI Taxonomy" id="1034831"/>
    <lineage>
        <taxon>Eukaryota</taxon>
        <taxon>Sar</taxon>
        <taxon>Stramenopiles</taxon>
        <taxon>Ochrophyta</taxon>
        <taxon>Dictyochophyceae</taxon>
        <taxon>Rhizochromulinales</taxon>
        <taxon>Rhizochromulina</taxon>
    </lineage>
</organism>
<evidence type="ECO:0000256" key="3">
    <source>
        <dbReference type="ARBA" id="ARBA00023098"/>
    </source>
</evidence>
<protein>
    <recommendedName>
        <fullName evidence="7">PNPLA domain-containing protein</fullName>
    </recommendedName>
</protein>
<proteinExistence type="predicted"/>
<keyword evidence="6" id="KW-0812">Transmembrane</keyword>
<dbReference type="Gene3D" id="3.40.1090.10">
    <property type="entry name" value="Cytosolic phospholipase A2 catalytic domain"/>
    <property type="match status" value="2"/>
</dbReference>
<feature type="active site" description="Nucleophile" evidence="4">
    <location>
        <position position="266"/>
    </location>
</feature>
<reference evidence="8" key="1">
    <citation type="submission" date="2021-01" db="EMBL/GenBank/DDBJ databases">
        <authorList>
            <person name="Corre E."/>
            <person name="Pelletier E."/>
            <person name="Niang G."/>
            <person name="Scheremetjew M."/>
            <person name="Finn R."/>
            <person name="Kale V."/>
            <person name="Holt S."/>
            <person name="Cochrane G."/>
            <person name="Meng A."/>
            <person name="Brown T."/>
            <person name="Cohen L."/>
        </authorList>
    </citation>
    <scope>NUCLEOTIDE SEQUENCE</scope>
    <source>
        <strain evidence="8">CCMP1243</strain>
    </source>
</reference>
<feature type="short sequence motif" description="GXSXG" evidence="4">
    <location>
        <begin position="264"/>
        <end position="268"/>
    </location>
</feature>
<dbReference type="PANTHER" id="PTHR14226">
    <property type="entry name" value="NEUROPATHY TARGET ESTERASE/SWISS CHEESE D.MELANOGASTER"/>
    <property type="match status" value="1"/>
</dbReference>
<keyword evidence="6" id="KW-0472">Membrane</keyword>
<feature type="compositionally biased region" description="Acidic residues" evidence="5">
    <location>
        <begin position="619"/>
        <end position="633"/>
    </location>
</feature>
<dbReference type="Pfam" id="PF11815">
    <property type="entry name" value="DUF3336"/>
    <property type="match status" value="1"/>
</dbReference>